<dbReference type="EMBL" id="KN817592">
    <property type="protein sequence ID" value="KJA18168.1"/>
    <property type="molecule type" value="Genomic_DNA"/>
</dbReference>
<dbReference type="AlphaFoldDB" id="A0A0D2M4T6"/>
<keyword evidence="2" id="KW-1185">Reference proteome</keyword>
<sequence>MDLPEPPIEPLELRVIPHTETPGHVPAKFTQMVDQLNRTYLVPNFMAESLQAAAKQNAIRESPVVDAVESFRPQEAEALYNRIRGEMQRHGISFKEATRQLFNAELVSLDINREAYETFRDLGSAMDTILVDDYVNGLGYANAALKHEIWEANEASAAAAASEHKGKGKGKQRQH</sequence>
<organism evidence="1 2">
    <name type="scientific">Hypholoma sublateritium (strain FD-334 SS-4)</name>
    <dbReference type="NCBI Taxonomy" id="945553"/>
    <lineage>
        <taxon>Eukaryota</taxon>
        <taxon>Fungi</taxon>
        <taxon>Dikarya</taxon>
        <taxon>Basidiomycota</taxon>
        <taxon>Agaricomycotina</taxon>
        <taxon>Agaricomycetes</taxon>
        <taxon>Agaricomycetidae</taxon>
        <taxon>Agaricales</taxon>
        <taxon>Agaricineae</taxon>
        <taxon>Strophariaceae</taxon>
        <taxon>Hypholoma</taxon>
    </lineage>
</organism>
<gene>
    <name evidence="1" type="ORF">HYPSUDRAFT_205546</name>
</gene>
<reference evidence="2" key="1">
    <citation type="submission" date="2014-04" db="EMBL/GenBank/DDBJ databases">
        <title>Evolutionary Origins and Diversification of the Mycorrhizal Mutualists.</title>
        <authorList>
            <consortium name="DOE Joint Genome Institute"/>
            <consortium name="Mycorrhizal Genomics Consortium"/>
            <person name="Kohler A."/>
            <person name="Kuo A."/>
            <person name="Nagy L.G."/>
            <person name="Floudas D."/>
            <person name="Copeland A."/>
            <person name="Barry K.W."/>
            <person name="Cichocki N."/>
            <person name="Veneault-Fourrey C."/>
            <person name="LaButti K."/>
            <person name="Lindquist E.A."/>
            <person name="Lipzen A."/>
            <person name="Lundell T."/>
            <person name="Morin E."/>
            <person name="Murat C."/>
            <person name="Riley R."/>
            <person name="Ohm R."/>
            <person name="Sun H."/>
            <person name="Tunlid A."/>
            <person name="Henrissat B."/>
            <person name="Grigoriev I.V."/>
            <person name="Hibbett D.S."/>
            <person name="Martin F."/>
        </authorList>
    </citation>
    <scope>NUCLEOTIDE SEQUENCE [LARGE SCALE GENOMIC DNA]</scope>
    <source>
        <strain evidence="2">FD-334 SS-4</strain>
    </source>
</reference>
<protein>
    <submittedName>
        <fullName evidence="1">Uncharacterized protein</fullName>
    </submittedName>
</protein>
<evidence type="ECO:0000313" key="2">
    <source>
        <dbReference type="Proteomes" id="UP000054270"/>
    </source>
</evidence>
<name>A0A0D2M4T6_HYPSF</name>
<proteinExistence type="predicted"/>
<dbReference type="Proteomes" id="UP000054270">
    <property type="component" value="Unassembled WGS sequence"/>
</dbReference>
<evidence type="ECO:0000313" key="1">
    <source>
        <dbReference type="EMBL" id="KJA18168.1"/>
    </source>
</evidence>
<accession>A0A0D2M4T6</accession>